<sequence>MAGQQIRIIHNVRRVGFTGLWLFSVAEGKITAIEPQPAKIPQGTDVLDGEGGLILPAFIEPHIHLDTTQTAGQPAWNQSGTLFEGIERWAERKALLTYEDVKQRAWQTLKWQIANGIQYVRTHVDVSDPSLTALKAMLEVKQEVSPWVEMQIVAFPQEGILSYPNGEALLEEALRLGADVVGAIPHFEFTREYGVESLHKTFALAQKYQRLVDVHCDEIDDEQSRFIETVAALAHKEGMGGRVTASHTTAMHCYNGAYTSRLFRLLKLSGINFVANPLVNIHLQGRFDTYPKRRGITRVKEMLESGINVCFGHDDVFDPWYPLGTANMLQVLHMGLHICQLMGYDQINDGLDLITVNSAKTLNLNGYGLVVGHQANLIILPAENGFEVVRRQVPVRYSVRGGQIIAQTKPADSRIYLADEERIDFRR</sequence>
<evidence type="ECO:0000256" key="2">
    <source>
        <dbReference type="ARBA" id="ARBA00022801"/>
    </source>
</evidence>
<dbReference type="InterPro" id="IPR052349">
    <property type="entry name" value="Metallo-hydrolase_Enzymes"/>
</dbReference>
<keyword evidence="1" id="KW-0479">Metal-binding</keyword>
<dbReference type="OrthoDB" id="9815027at2"/>
<dbReference type="EC" id="3.5.4.1" evidence="4"/>
<evidence type="ECO:0000313" key="4">
    <source>
        <dbReference type="EMBL" id="CEK26024.1"/>
    </source>
</evidence>
<evidence type="ECO:0000313" key="5">
    <source>
        <dbReference type="EMBL" id="SUQ00576.1"/>
    </source>
</evidence>
<protein>
    <submittedName>
        <fullName evidence="4">Cytosine deaminase</fullName>
        <ecNumber evidence="4">3.5.4.1</ecNumber>
    </submittedName>
</protein>
<dbReference type="STRING" id="29486.UGYR_11120"/>
<dbReference type="EMBL" id="LN681231">
    <property type="protein sequence ID" value="CEK26024.1"/>
    <property type="molecule type" value="Genomic_DNA"/>
</dbReference>
<accession>A0A0A8VDF7</accession>
<dbReference type="Pfam" id="PF07969">
    <property type="entry name" value="Amidohydro_3"/>
    <property type="match status" value="1"/>
</dbReference>
<dbReference type="InterPro" id="IPR032466">
    <property type="entry name" value="Metal_Hydrolase"/>
</dbReference>
<dbReference type="NCBIfam" id="NF005748">
    <property type="entry name" value="PRK07572.1"/>
    <property type="match status" value="1"/>
</dbReference>
<dbReference type="InterPro" id="IPR011059">
    <property type="entry name" value="Metal-dep_hydrolase_composite"/>
</dbReference>
<dbReference type="PANTHER" id="PTHR32027">
    <property type="entry name" value="CYTOSINE DEAMINASE"/>
    <property type="match status" value="1"/>
</dbReference>
<keyword evidence="2 4" id="KW-0378">Hydrolase</keyword>
<dbReference type="PANTHER" id="PTHR32027:SF0">
    <property type="entry name" value="CYTOSINE DEAMINASE"/>
    <property type="match status" value="1"/>
</dbReference>
<dbReference type="CDD" id="cd01293">
    <property type="entry name" value="Bact_CD"/>
    <property type="match status" value="1"/>
</dbReference>
<reference evidence="5 6" key="2">
    <citation type="submission" date="2018-06" db="EMBL/GenBank/DDBJ databases">
        <authorList>
            <consortium name="Pathogen Informatics"/>
            <person name="Doyle S."/>
        </authorList>
    </citation>
    <scope>NUCLEOTIDE SEQUENCE [LARGE SCALE GENOMIC DNA]</scope>
    <source>
        <strain evidence="5 6">NCTC10476</strain>
    </source>
</reference>
<dbReference type="RefSeq" id="WP_004718492.1">
    <property type="nucleotide sequence ID" value="NZ_CABIHT010000031.1"/>
</dbReference>
<name>A0A0A8VDF7_YERRU</name>
<evidence type="ECO:0000259" key="3">
    <source>
        <dbReference type="Pfam" id="PF07969"/>
    </source>
</evidence>
<dbReference type="SUPFAM" id="SSF51556">
    <property type="entry name" value="Metallo-dependent hydrolases"/>
    <property type="match status" value="1"/>
</dbReference>
<evidence type="ECO:0000256" key="1">
    <source>
        <dbReference type="ARBA" id="ARBA00022723"/>
    </source>
</evidence>
<feature type="domain" description="Amidohydrolase 3" evidence="3">
    <location>
        <begin position="46"/>
        <end position="405"/>
    </location>
</feature>
<dbReference type="GO" id="GO:0006209">
    <property type="term" value="P:cytosine catabolic process"/>
    <property type="evidence" value="ECO:0007669"/>
    <property type="project" value="TreeGrafter"/>
</dbReference>
<dbReference type="Gene3D" id="3.20.20.140">
    <property type="entry name" value="Metal-dependent hydrolases"/>
    <property type="match status" value="1"/>
</dbReference>
<dbReference type="NCBIfam" id="NF006685">
    <property type="entry name" value="PRK09230.1"/>
    <property type="match status" value="1"/>
</dbReference>
<dbReference type="FunFam" id="3.20.20.140:FF:000019">
    <property type="entry name" value="Cytosine deaminase"/>
    <property type="match status" value="1"/>
</dbReference>
<dbReference type="GeneID" id="66878008"/>
<gene>
    <name evidence="5" type="primary">codA</name>
    <name evidence="4" type="ORF">CSF007_1150</name>
    <name evidence="5" type="ORF">NCTC10476_01877</name>
</gene>
<dbReference type="GO" id="GO:0035888">
    <property type="term" value="F:isoguanine deaminase activity"/>
    <property type="evidence" value="ECO:0007669"/>
    <property type="project" value="TreeGrafter"/>
</dbReference>
<proteinExistence type="predicted"/>
<dbReference type="SUPFAM" id="SSF51338">
    <property type="entry name" value="Composite domain of metallo-dependent hydrolases"/>
    <property type="match status" value="1"/>
</dbReference>
<dbReference type="Proteomes" id="UP000255169">
    <property type="component" value="Unassembled WGS sequence"/>
</dbReference>
<evidence type="ECO:0000313" key="6">
    <source>
        <dbReference type="Proteomes" id="UP000255169"/>
    </source>
</evidence>
<dbReference type="GO" id="GO:0046872">
    <property type="term" value="F:metal ion binding"/>
    <property type="evidence" value="ECO:0007669"/>
    <property type="project" value="UniProtKB-KW"/>
</dbReference>
<dbReference type="GO" id="GO:0004131">
    <property type="term" value="F:cytosine deaminase activity"/>
    <property type="evidence" value="ECO:0007669"/>
    <property type="project" value="UniProtKB-EC"/>
</dbReference>
<dbReference type="Gene3D" id="2.30.40.10">
    <property type="entry name" value="Urease, subunit C, domain 1"/>
    <property type="match status" value="1"/>
</dbReference>
<dbReference type="EMBL" id="UHJG01000001">
    <property type="protein sequence ID" value="SUQ00576.1"/>
    <property type="molecule type" value="Genomic_DNA"/>
</dbReference>
<dbReference type="InterPro" id="IPR013108">
    <property type="entry name" value="Amidohydro_3"/>
</dbReference>
<reference evidence="4" key="1">
    <citation type="journal article" date="2015" name="Genome Announc.">
        <title>Complete Genome Sequence of Yersinia ruckeri Strain CSF007-82, Etiologic Agent of Red Mouth Disease in Salmonid Fish.</title>
        <authorList>
            <person name="Nelson M.C."/>
            <person name="LaPatra S.E."/>
            <person name="Welch T.J."/>
            <person name="Graf J."/>
        </authorList>
    </citation>
    <scope>NUCLEOTIDE SEQUENCE</scope>
    <source>
        <strain evidence="4">CSF007-82</strain>
    </source>
</reference>
<organism evidence="4">
    <name type="scientific">Yersinia ruckeri</name>
    <dbReference type="NCBI Taxonomy" id="29486"/>
    <lineage>
        <taxon>Bacteria</taxon>
        <taxon>Pseudomonadati</taxon>
        <taxon>Pseudomonadota</taxon>
        <taxon>Gammaproteobacteria</taxon>
        <taxon>Enterobacterales</taxon>
        <taxon>Yersiniaceae</taxon>
        <taxon>Yersinia</taxon>
    </lineage>
</organism>
<keyword evidence="6" id="KW-1185">Reference proteome</keyword>
<dbReference type="AlphaFoldDB" id="A0A0A8VDF7"/>